<keyword evidence="5" id="KW-0997">Cell inner membrane</keyword>
<keyword evidence="14 15" id="KW-0472">Membrane</keyword>
<name>A0A840YD27_9PROT</name>
<evidence type="ECO:0000313" key="18">
    <source>
        <dbReference type="EMBL" id="MBB5691833.1"/>
    </source>
</evidence>
<evidence type="ECO:0000256" key="8">
    <source>
        <dbReference type="ARBA" id="ARBA00022692"/>
    </source>
</evidence>
<evidence type="ECO:0000256" key="7">
    <source>
        <dbReference type="ARBA" id="ARBA00022679"/>
    </source>
</evidence>
<sequence length="434" mass="45866">MRSLWPASLAGRITLLLLGGLMLLHVGSMWVHERALRDTEQGARIERMADHLAAARAAVAPLPEAARDAAAHGISRPGLEIHWDRVAPLPEAAPPEALAEAAARLGPGARIGWDPKAEPGHRLLGALPAEGGGWIVFSAPWLGAGGGALDHGAIASMVAMALGIAGVSILVVRWITGPLRRLSAAADRIGRDPSPQPVPMEGPEEVRHAAAAFNAMQDRIARLLEDRTEALAAMSHDLRTPLSRLQLRVGFLPEGEDRARLEADIAEMEAMVARTLDYIREGRDAEPVRPADLAAILQTLASDAADQGHDVAYQGPGRAVLPLRRIAAKRALSNLVDNALRHGRPPVRLRIHDEGPMLAVEVSDAGTGIAEADRARALAPFVQLDPARSGSGVGLGLAIAQRFAQASNGHLELGTSREGGLLARLVLPRQGSKS</sequence>
<keyword evidence="12 15" id="KW-1133">Transmembrane helix</keyword>
<evidence type="ECO:0000256" key="9">
    <source>
        <dbReference type="ARBA" id="ARBA00022741"/>
    </source>
</evidence>
<dbReference type="PANTHER" id="PTHR44936:SF5">
    <property type="entry name" value="SENSOR HISTIDINE KINASE ENVZ"/>
    <property type="match status" value="1"/>
</dbReference>
<keyword evidence="6" id="KW-0597">Phosphoprotein</keyword>
<evidence type="ECO:0000256" key="2">
    <source>
        <dbReference type="ARBA" id="ARBA00004429"/>
    </source>
</evidence>
<feature type="domain" description="HAMP" evidence="17">
    <location>
        <begin position="173"/>
        <end position="225"/>
    </location>
</feature>
<feature type="transmembrane region" description="Helical" evidence="15">
    <location>
        <begin position="12"/>
        <end position="31"/>
    </location>
</feature>
<evidence type="ECO:0000256" key="15">
    <source>
        <dbReference type="SAM" id="Phobius"/>
    </source>
</evidence>
<dbReference type="CDD" id="cd06225">
    <property type="entry name" value="HAMP"/>
    <property type="match status" value="1"/>
</dbReference>
<evidence type="ECO:0000256" key="1">
    <source>
        <dbReference type="ARBA" id="ARBA00000085"/>
    </source>
</evidence>
<keyword evidence="13" id="KW-0902">Two-component regulatory system</keyword>
<evidence type="ECO:0000256" key="5">
    <source>
        <dbReference type="ARBA" id="ARBA00022519"/>
    </source>
</evidence>
<dbReference type="PROSITE" id="PS50885">
    <property type="entry name" value="HAMP"/>
    <property type="match status" value="1"/>
</dbReference>
<evidence type="ECO:0000256" key="11">
    <source>
        <dbReference type="ARBA" id="ARBA00022840"/>
    </source>
</evidence>
<dbReference type="GO" id="GO:0005886">
    <property type="term" value="C:plasma membrane"/>
    <property type="evidence" value="ECO:0007669"/>
    <property type="project" value="UniProtKB-SubCell"/>
</dbReference>
<dbReference type="EC" id="2.7.13.3" evidence="3"/>
<dbReference type="InterPro" id="IPR003661">
    <property type="entry name" value="HisK_dim/P_dom"/>
</dbReference>
<evidence type="ECO:0000256" key="14">
    <source>
        <dbReference type="ARBA" id="ARBA00023136"/>
    </source>
</evidence>
<dbReference type="EMBL" id="JACIJE010000019">
    <property type="protein sequence ID" value="MBB5691833.1"/>
    <property type="molecule type" value="Genomic_DNA"/>
</dbReference>
<dbReference type="InterPro" id="IPR003660">
    <property type="entry name" value="HAMP_dom"/>
</dbReference>
<evidence type="ECO:0000256" key="12">
    <source>
        <dbReference type="ARBA" id="ARBA00022989"/>
    </source>
</evidence>
<dbReference type="SMART" id="SM00387">
    <property type="entry name" value="HATPase_c"/>
    <property type="match status" value="1"/>
</dbReference>
<dbReference type="InterPro" id="IPR036890">
    <property type="entry name" value="HATPase_C_sf"/>
</dbReference>
<dbReference type="Proteomes" id="UP000562254">
    <property type="component" value="Unassembled WGS sequence"/>
</dbReference>
<feature type="domain" description="Histidine kinase" evidence="16">
    <location>
        <begin position="233"/>
        <end position="431"/>
    </location>
</feature>
<dbReference type="InterPro" id="IPR050980">
    <property type="entry name" value="2C_sensor_his_kinase"/>
</dbReference>
<dbReference type="SMART" id="SM00304">
    <property type="entry name" value="HAMP"/>
    <property type="match status" value="1"/>
</dbReference>
<dbReference type="PROSITE" id="PS50109">
    <property type="entry name" value="HIS_KIN"/>
    <property type="match status" value="1"/>
</dbReference>
<evidence type="ECO:0000313" key="19">
    <source>
        <dbReference type="Proteomes" id="UP000562254"/>
    </source>
</evidence>
<dbReference type="InterPro" id="IPR004358">
    <property type="entry name" value="Sig_transdc_His_kin-like_C"/>
</dbReference>
<organism evidence="18 19">
    <name type="scientific">Neoroseomonas alkaliterrae</name>
    <dbReference type="NCBI Taxonomy" id="1452450"/>
    <lineage>
        <taxon>Bacteria</taxon>
        <taxon>Pseudomonadati</taxon>
        <taxon>Pseudomonadota</taxon>
        <taxon>Alphaproteobacteria</taxon>
        <taxon>Acetobacterales</taxon>
        <taxon>Acetobacteraceae</taxon>
        <taxon>Neoroseomonas</taxon>
    </lineage>
</organism>
<dbReference type="PANTHER" id="PTHR44936">
    <property type="entry name" value="SENSOR PROTEIN CREC"/>
    <property type="match status" value="1"/>
</dbReference>
<dbReference type="Pfam" id="PF02518">
    <property type="entry name" value="HATPase_c"/>
    <property type="match status" value="1"/>
</dbReference>
<dbReference type="SUPFAM" id="SSF47384">
    <property type="entry name" value="Homodimeric domain of signal transducing histidine kinase"/>
    <property type="match status" value="1"/>
</dbReference>
<evidence type="ECO:0000256" key="6">
    <source>
        <dbReference type="ARBA" id="ARBA00022553"/>
    </source>
</evidence>
<dbReference type="SUPFAM" id="SSF55874">
    <property type="entry name" value="ATPase domain of HSP90 chaperone/DNA topoisomerase II/histidine kinase"/>
    <property type="match status" value="1"/>
</dbReference>
<keyword evidence="7" id="KW-0808">Transferase</keyword>
<gene>
    <name evidence="18" type="ORF">FHS88_003994</name>
</gene>
<keyword evidence="11" id="KW-0067">ATP-binding</keyword>
<proteinExistence type="predicted"/>
<evidence type="ECO:0000259" key="17">
    <source>
        <dbReference type="PROSITE" id="PS50885"/>
    </source>
</evidence>
<protein>
    <recommendedName>
        <fullName evidence="3">histidine kinase</fullName>
        <ecNumber evidence="3">2.7.13.3</ecNumber>
    </recommendedName>
</protein>
<dbReference type="InterPro" id="IPR036097">
    <property type="entry name" value="HisK_dim/P_sf"/>
</dbReference>
<accession>A0A840YD27</accession>
<keyword evidence="10 18" id="KW-0418">Kinase</keyword>
<dbReference type="SMART" id="SM00388">
    <property type="entry name" value="HisKA"/>
    <property type="match status" value="1"/>
</dbReference>
<comment type="caution">
    <text evidence="18">The sequence shown here is derived from an EMBL/GenBank/DDBJ whole genome shotgun (WGS) entry which is preliminary data.</text>
</comment>
<keyword evidence="8 15" id="KW-0812">Transmembrane</keyword>
<dbReference type="InterPro" id="IPR005467">
    <property type="entry name" value="His_kinase_dom"/>
</dbReference>
<keyword evidence="4" id="KW-1003">Cell membrane</keyword>
<keyword evidence="19" id="KW-1185">Reference proteome</keyword>
<evidence type="ECO:0000259" key="16">
    <source>
        <dbReference type="PROSITE" id="PS50109"/>
    </source>
</evidence>
<dbReference type="GO" id="GO:0005524">
    <property type="term" value="F:ATP binding"/>
    <property type="evidence" value="ECO:0007669"/>
    <property type="project" value="UniProtKB-KW"/>
</dbReference>
<dbReference type="GO" id="GO:0000155">
    <property type="term" value="F:phosphorelay sensor kinase activity"/>
    <property type="evidence" value="ECO:0007669"/>
    <property type="project" value="InterPro"/>
</dbReference>
<evidence type="ECO:0000256" key="10">
    <source>
        <dbReference type="ARBA" id="ARBA00022777"/>
    </source>
</evidence>
<feature type="transmembrane region" description="Helical" evidence="15">
    <location>
        <begin position="154"/>
        <end position="175"/>
    </location>
</feature>
<dbReference type="CDD" id="cd00082">
    <property type="entry name" value="HisKA"/>
    <property type="match status" value="1"/>
</dbReference>
<evidence type="ECO:0000256" key="4">
    <source>
        <dbReference type="ARBA" id="ARBA00022475"/>
    </source>
</evidence>
<comment type="catalytic activity">
    <reaction evidence="1">
        <text>ATP + protein L-histidine = ADP + protein N-phospho-L-histidine.</text>
        <dbReference type="EC" id="2.7.13.3"/>
    </reaction>
</comment>
<dbReference type="Pfam" id="PF00672">
    <property type="entry name" value="HAMP"/>
    <property type="match status" value="1"/>
</dbReference>
<keyword evidence="9" id="KW-0547">Nucleotide-binding</keyword>
<dbReference type="PRINTS" id="PR00344">
    <property type="entry name" value="BCTRLSENSOR"/>
</dbReference>
<comment type="subcellular location">
    <subcellularLocation>
        <location evidence="2">Cell inner membrane</location>
        <topology evidence="2">Multi-pass membrane protein</topology>
    </subcellularLocation>
</comment>
<reference evidence="18 19" key="1">
    <citation type="submission" date="2020-08" db="EMBL/GenBank/DDBJ databases">
        <title>Genomic Encyclopedia of Type Strains, Phase IV (KMG-IV): sequencing the most valuable type-strain genomes for metagenomic binning, comparative biology and taxonomic classification.</title>
        <authorList>
            <person name="Goeker M."/>
        </authorList>
    </citation>
    <scope>NUCLEOTIDE SEQUENCE [LARGE SCALE GENOMIC DNA]</scope>
    <source>
        <strain evidence="18 19">DSM 25895</strain>
    </source>
</reference>
<dbReference type="Gene3D" id="1.10.287.130">
    <property type="match status" value="1"/>
</dbReference>
<dbReference type="Gene3D" id="3.30.565.10">
    <property type="entry name" value="Histidine kinase-like ATPase, C-terminal domain"/>
    <property type="match status" value="1"/>
</dbReference>
<dbReference type="RefSeq" id="WP_184487212.1">
    <property type="nucleotide sequence ID" value="NZ_JAAEDJ010000050.1"/>
</dbReference>
<dbReference type="InterPro" id="IPR003594">
    <property type="entry name" value="HATPase_dom"/>
</dbReference>
<evidence type="ECO:0000256" key="3">
    <source>
        <dbReference type="ARBA" id="ARBA00012438"/>
    </source>
</evidence>
<dbReference type="AlphaFoldDB" id="A0A840YD27"/>
<evidence type="ECO:0000256" key="13">
    <source>
        <dbReference type="ARBA" id="ARBA00023012"/>
    </source>
</evidence>
<dbReference type="SUPFAM" id="SSF158472">
    <property type="entry name" value="HAMP domain-like"/>
    <property type="match status" value="1"/>
</dbReference>